<dbReference type="InterPro" id="IPR016476">
    <property type="entry name" value="SH3_dom_pro"/>
</dbReference>
<dbReference type="InterPro" id="IPR003646">
    <property type="entry name" value="SH3-like_bac-type"/>
</dbReference>
<proteinExistence type="predicted"/>
<protein>
    <submittedName>
        <fullName evidence="10">TIGR04211 family SH3 domain-containing protein</fullName>
    </submittedName>
</protein>
<comment type="caution">
    <text evidence="10">The sequence shown here is derived from an EMBL/GenBank/DDBJ whole genome shotgun (WGS) entry which is preliminary data.</text>
</comment>
<evidence type="ECO:0000256" key="2">
    <source>
        <dbReference type="ARBA" id="ARBA00022692"/>
    </source>
</evidence>
<comment type="subcellular location">
    <subcellularLocation>
        <location evidence="1">Membrane</location>
        <topology evidence="1">Single-pass membrane protein</topology>
    </subcellularLocation>
</comment>
<accession>A0AAW8R4S9</accession>
<dbReference type="Gene3D" id="2.30.30.40">
    <property type="entry name" value="SH3 Domains"/>
    <property type="match status" value="1"/>
</dbReference>
<gene>
    <name evidence="10" type="ORF">RM544_10955</name>
</gene>
<name>A0AAW8R4S9_9ALTE</name>
<evidence type="ECO:0000256" key="3">
    <source>
        <dbReference type="ARBA" id="ARBA00022729"/>
    </source>
</evidence>
<keyword evidence="4 7" id="KW-1133">Transmembrane helix</keyword>
<reference evidence="10 11" key="1">
    <citation type="submission" date="2023-09" db="EMBL/GenBank/DDBJ databases">
        <authorList>
            <person name="Rey-Velasco X."/>
        </authorList>
    </citation>
    <scope>NUCLEOTIDE SEQUENCE [LARGE SCALE GENOMIC DNA]</scope>
    <source>
        <strain evidence="10 11">W409</strain>
    </source>
</reference>
<sequence>MQVNLAFLTVVFLLLSPLSSAQETEQETDAPREVRYISDELFIYLHAGPGRDFRILGSITAGTMVSLLEVDSSAGYAQIEDDRGRTGWVESKFVSRIPSIRAELTQARERVAEQQIEVDEALNAMRKAKRDRQDAEKQRLSLNRSLTKSLEEKAELARVIDRKDRNDQMRWFTRGTVLALVSVLFGFLLGLYARKRGKSNPLL</sequence>
<keyword evidence="5 7" id="KW-0472">Membrane</keyword>
<keyword evidence="3 8" id="KW-0732">Signal</keyword>
<feature type="domain" description="SH3b" evidence="9">
    <location>
        <begin position="32"/>
        <end position="98"/>
    </location>
</feature>
<dbReference type="SMART" id="SM00287">
    <property type="entry name" value="SH3b"/>
    <property type="match status" value="1"/>
</dbReference>
<evidence type="ECO:0000256" key="5">
    <source>
        <dbReference type="ARBA" id="ARBA00023136"/>
    </source>
</evidence>
<evidence type="ECO:0000256" key="8">
    <source>
        <dbReference type="SAM" id="SignalP"/>
    </source>
</evidence>
<dbReference type="RefSeq" id="WP_311361834.1">
    <property type="nucleotide sequence ID" value="NZ_JAVRIE010000004.1"/>
</dbReference>
<feature type="chain" id="PRO_5043600307" evidence="8">
    <location>
        <begin position="22"/>
        <end position="203"/>
    </location>
</feature>
<feature type="coiled-coil region" evidence="6">
    <location>
        <begin position="97"/>
        <end position="145"/>
    </location>
</feature>
<dbReference type="Proteomes" id="UP001249020">
    <property type="component" value="Unassembled WGS sequence"/>
</dbReference>
<dbReference type="PROSITE" id="PS51781">
    <property type="entry name" value="SH3B"/>
    <property type="match status" value="1"/>
</dbReference>
<feature type="signal peptide" evidence="8">
    <location>
        <begin position="1"/>
        <end position="21"/>
    </location>
</feature>
<evidence type="ECO:0000256" key="6">
    <source>
        <dbReference type="SAM" id="Coils"/>
    </source>
</evidence>
<feature type="transmembrane region" description="Helical" evidence="7">
    <location>
        <begin position="171"/>
        <end position="193"/>
    </location>
</feature>
<dbReference type="AlphaFoldDB" id="A0AAW8R4S9"/>
<dbReference type="EMBL" id="JAVRIE010000004">
    <property type="protein sequence ID" value="MDT0583058.1"/>
    <property type="molecule type" value="Genomic_DNA"/>
</dbReference>
<keyword evidence="11" id="KW-1185">Reference proteome</keyword>
<evidence type="ECO:0000259" key="9">
    <source>
        <dbReference type="PROSITE" id="PS51781"/>
    </source>
</evidence>
<evidence type="ECO:0000313" key="10">
    <source>
        <dbReference type="EMBL" id="MDT0583058.1"/>
    </source>
</evidence>
<keyword evidence="6" id="KW-0175">Coiled coil</keyword>
<organism evidence="10 11">
    <name type="scientific">Brumicola blandensis</name>
    <dbReference type="NCBI Taxonomy" id="3075611"/>
    <lineage>
        <taxon>Bacteria</taxon>
        <taxon>Pseudomonadati</taxon>
        <taxon>Pseudomonadota</taxon>
        <taxon>Gammaproteobacteria</taxon>
        <taxon>Alteromonadales</taxon>
        <taxon>Alteromonadaceae</taxon>
        <taxon>Brumicola</taxon>
    </lineage>
</organism>
<keyword evidence="2 7" id="KW-0812">Transmembrane</keyword>
<evidence type="ECO:0000256" key="1">
    <source>
        <dbReference type="ARBA" id="ARBA00004167"/>
    </source>
</evidence>
<evidence type="ECO:0000256" key="7">
    <source>
        <dbReference type="SAM" id="Phobius"/>
    </source>
</evidence>
<evidence type="ECO:0000313" key="11">
    <source>
        <dbReference type="Proteomes" id="UP001249020"/>
    </source>
</evidence>
<dbReference type="GO" id="GO:0016020">
    <property type="term" value="C:membrane"/>
    <property type="evidence" value="ECO:0007669"/>
    <property type="project" value="UniProtKB-SubCell"/>
</dbReference>
<evidence type="ECO:0000256" key="4">
    <source>
        <dbReference type="ARBA" id="ARBA00022989"/>
    </source>
</evidence>
<dbReference type="NCBIfam" id="TIGR04211">
    <property type="entry name" value="SH3_and_anchor"/>
    <property type="match status" value="1"/>
</dbReference>
<dbReference type="Pfam" id="PF08239">
    <property type="entry name" value="SH3_3"/>
    <property type="match status" value="1"/>
</dbReference>